<dbReference type="Pfam" id="PF00250">
    <property type="entry name" value="Forkhead"/>
    <property type="match status" value="1"/>
</dbReference>
<reference evidence="5 6" key="1">
    <citation type="journal article" date="2018" name="Sci. Rep.">
        <title>Comparative analysis of the Pocillopora damicornis genome highlights role of immune system in coral evolution.</title>
        <authorList>
            <person name="Cunning R."/>
            <person name="Bay R.A."/>
            <person name="Gillette P."/>
            <person name="Baker A.C."/>
            <person name="Traylor-Knowles N."/>
        </authorList>
    </citation>
    <scope>NUCLEOTIDE SEQUENCE [LARGE SCALE GENOMIC DNA]</scope>
    <source>
        <strain evidence="5">RSMAS</strain>
        <tissue evidence="5">Whole animal</tissue>
    </source>
</reference>
<dbReference type="PANTHER" id="PTHR11829">
    <property type="entry name" value="FORKHEAD BOX PROTEIN"/>
    <property type="match status" value="1"/>
</dbReference>
<sequence length="248" mass="28575">MNHESNEKPVIPRKALKEIRPKLGDKLNNLDQSAELAERKKGKPPYSYISLIVMAILQSPNRRQTLSGIIEHIQKQFSYYSENCPAKGWKNSIRHNLSLNDCFVKTFRDPTNPSKGHLWCLHPQSKHMFEGGSFMRRKKRFRTGSTDEEERRVVPNSNITLTSYHDVVHTSPHDVISSMSVPGKAPSRPYFMGQEEWNREYRYKEDLDMQVSLYKHCVPWAAQGGKVKLSATTNSALCLICTHCTCFY</sequence>
<keyword evidence="6" id="KW-1185">Reference proteome</keyword>
<feature type="domain" description="Fork-head" evidence="4">
    <location>
        <begin position="43"/>
        <end position="139"/>
    </location>
</feature>
<dbReference type="PROSITE" id="PS00657">
    <property type="entry name" value="FORK_HEAD_1"/>
    <property type="match status" value="1"/>
</dbReference>
<keyword evidence="1 3" id="KW-0238">DNA-binding</keyword>
<evidence type="ECO:0000256" key="2">
    <source>
        <dbReference type="ARBA" id="ARBA00023242"/>
    </source>
</evidence>
<organism evidence="5 6">
    <name type="scientific">Pocillopora damicornis</name>
    <name type="common">Cauliflower coral</name>
    <name type="synonym">Millepora damicornis</name>
    <dbReference type="NCBI Taxonomy" id="46731"/>
    <lineage>
        <taxon>Eukaryota</taxon>
        <taxon>Metazoa</taxon>
        <taxon>Cnidaria</taxon>
        <taxon>Anthozoa</taxon>
        <taxon>Hexacorallia</taxon>
        <taxon>Scleractinia</taxon>
        <taxon>Astrocoeniina</taxon>
        <taxon>Pocilloporidae</taxon>
        <taxon>Pocillopora</taxon>
    </lineage>
</organism>
<dbReference type="GO" id="GO:0005634">
    <property type="term" value="C:nucleus"/>
    <property type="evidence" value="ECO:0007669"/>
    <property type="project" value="UniProtKB-SubCell"/>
</dbReference>
<dbReference type="SMART" id="SM00339">
    <property type="entry name" value="FH"/>
    <property type="match status" value="1"/>
</dbReference>
<gene>
    <name evidence="5" type="ORF">pdam_00022600</name>
</gene>
<dbReference type="GO" id="GO:0000978">
    <property type="term" value="F:RNA polymerase II cis-regulatory region sequence-specific DNA binding"/>
    <property type="evidence" value="ECO:0007669"/>
    <property type="project" value="TreeGrafter"/>
</dbReference>
<dbReference type="Gene3D" id="1.10.10.10">
    <property type="entry name" value="Winged helix-like DNA-binding domain superfamily/Winged helix DNA-binding domain"/>
    <property type="match status" value="1"/>
</dbReference>
<dbReference type="PROSITE" id="PS50039">
    <property type="entry name" value="FORK_HEAD_3"/>
    <property type="match status" value="1"/>
</dbReference>
<dbReference type="GO" id="GO:0000981">
    <property type="term" value="F:DNA-binding transcription factor activity, RNA polymerase II-specific"/>
    <property type="evidence" value="ECO:0007669"/>
    <property type="project" value="TreeGrafter"/>
</dbReference>
<dbReference type="InterPro" id="IPR036390">
    <property type="entry name" value="WH_DNA-bd_sf"/>
</dbReference>
<evidence type="ECO:0000256" key="3">
    <source>
        <dbReference type="PROSITE-ProRule" id="PRU00089"/>
    </source>
</evidence>
<evidence type="ECO:0000256" key="1">
    <source>
        <dbReference type="ARBA" id="ARBA00023125"/>
    </source>
</evidence>
<dbReference type="SUPFAM" id="SSF46785">
    <property type="entry name" value="Winged helix' DNA-binding domain"/>
    <property type="match status" value="1"/>
</dbReference>
<dbReference type="Proteomes" id="UP000275408">
    <property type="component" value="Unassembled WGS sequence"/>
</dbReference>
<dbReference type="EMBL" id="RCHS01003135">
    <property type="protein sequence ID" value="RMX43779.1"/>
    <property type="molecule type" value="Genomic_DNA"/>
</dbReference>
<dbReference type="InterPro" id="IPR030456">
    <property type="entry name" value="TF_fork_head_CS_2"/>
</dbReference>
<dbReference type="InterPro" id="IPR001766">
    <property type="entry name" value="Fork_head_dom"/>
</dbReference>
<accession>A0A3M6TR07</accession>
<dbReference type="InterPro" id="IPR018122">
    <property type="entry name" value="TF_fork_head_CS_1"/>
</dbReference>
<evidence type="ECO:0000259" key="4">
    <source>
        <dbReference type="PROSITE" id="PS50039"/>
    </source>
</evidence>
<dbReference type="FunFam" id="1.10.10.10:FF:000135">
    <property type="entry name" value="forkhead box protein G1"/>
    <property type="match status" value="1"/>
</dbReference>
<dbReference type="PRINTS" id="PR00053">
    <property type="entry name" value="FORKHEAD"/>
</dbReference>
<dbReference type="InterPro" id="IPR036388">
    <property type="entry name" value="WH-like_DNA-bd_sf"/>
</dbReference>
<feature type="DNA-binding region" description="Fork-head" evidence="3">
    <location>
        <begin position="43"/>
        <end position="139"/>
    </location>
</feature>
<comment type="caution">
    <text evidence="5">The sequence shown here is derived from an EMBL/GenBank/DDBJ whole genome shotgun (WGS) entry which is preliminary data.</text>
</comment>
<dbReference type="GO" id="GO:0009653">
    <property type="term" value="P:anatomical structure morphogenesis"/>
    <property type="evidence" value="ECO:0007669"/>
    <property type="project" value="TreeGrafter"/>
</dbReference>
<evidence type="ECO:0000313" key="6">
    <source>
        <dbReference type="Proteomes" id="UP000275408"/>
    </source>
</evidence>
<dbReference type="AlphaFoldDB" id="A0A3M6TR07"/>
<dbReference type="InterPro" id="IPR050211">
    <property type="entry name" value="FOX_domain-containing"/>
</dbReference>
<dbReference type="PANTHER" id="PTHR11829:SF343">
    <property type="entry name" value="FORK-HEAD DOMAIN-CONTAINING PROTEIN"/>
    <property type="match status" value="1"/>
</dbReference>
<comment type="subcellular location">
    <subcellularLocation>
        <location evidence="3">Nucleus</location>
    </subcellularLocation>
</comment>
<dbReference type="PROSITE" id="PS00658">
    <property type="entry name" value="FORK_HEAD_2"/>
    <property type="match status" value="1"/>
</dbReference>
<keyword evidence="2 3" id="KW-0539">Nucleus</keyword>
<dbReference type="GO" id="GO:0030154">
    <property type="term" value="P:cell differentiation"/>
    <property type="evidence" value="ECO:0007669"/>
    <property type="project" value="TreeGrafter"/>
</dbReference>
<evidence type="ECO:0000313" key="5">
    <source>
        <dbReference type="EMBL" id="RMX43779.1"/>
    </source>
</evidence>
<dbReference type="STRING" id="46731.A0A3M6TR07"/>
<dbReference type="OrthoDB" id="5402974at2759"/>
<name>A0A3M6TR07_POCDA</name>
<protein>
    <recommendedName>
        <fullName evidence="4">Fork-head domain-containing protein</fullName>
    </recommendedName>
</protein>
<proteinExistence type="predicted"/>